<accession>A0AAX2QC42</accession>
<comment type="caution">
    <text evidence="1">The sequence shown here is derived from an EMBL/GenBank/DDBJ whole genome shotgun (WGS) entry which is preliminary data.</text>
</comment>
<protein>
    <submittedName>
        <fullName evidence="1">Uncharacterized protein</fullName>
    </submittedName>
</protein>
<name>A0AAX2QC42_9HYPH</name>
<evidence type="ECO:0000313" key="1">
    <source>
        <dbReference type="EMBL" id="TCU13208.1"/>
    </source>
</evidence>
<gene>
    <name evidence="1" type="ORF">EV131_12819</name>
</gene>
<evidence type="ECO:0000313" key="2">
    <source>
        <dbReference type="Proteomes" id="UP000295021"/>
    </source>
</evidence>
<dbReference type="Proteomes" id="UP000295021">
    <property type="component" value="Unassembled WGS sequence"/>
</dbReference>
<proteinExistence type="predicted"/>
<sequence length="183" mass="20799">MVQAGVFERLPAQQPLCRREWHVLPTREARGFNHWADRLLSRPIGTARAAMSKFPGVFPLKEARAAPCLLLESYRSSCDLCLKPNHRSLRTGKLQVPPRAAFLNSNMRGSPWRPLFALDPREHLLTEVEISLARPSTSCCLCRPDQPLILGILVRIPGHSCNIGETWERLHMLHHAPAHRLVW</sequence>
<dbReference type="EMBL" id="SMBI01000028">
    <property type="protein sequence ID" value="TCU13208.1"/>
    <property type="molecule type" value="Genomic_DNA"/>
</dbReference>
<dbReference type="AlphaFoldDB" id="A0AAX2QC42"/>
<reference evidence="1 2" key="1">
    <citation type="submission" date="2019-03" db="EMBL/GenBank/DDBJ databases">
        <title>Genomic Encyclopedia of Type Strains, Phase IV (KMG-V): Genome sequencing to study the core and pangenomes of soil and plant-associated prokaryotes.</title>
        <authorList>
            <person name="Whitman W."/>
        </authorList>
    </citation>
    <scope>NUCLEOTIDE SEQUENCE [LARGE SCALE GENOMIC DNA]</scope>
    <source>
        <strain evidence="1 2">FB403</strain>
    </source>
</reference>
<organism evidence="1 2">
    <name type="scientific">Rhizobium laguerreae</name>
    <dbReference type="NCBI Taxonomy" id="1076926"/>
    <lineage>
        <taxon>Bacteria</taxon>
        <taxon>Pseudomonadati</taxon>
        <taxon>Pseudomonadota</taxon>
        <taxon>Alphaproteobacteria</taxon>
        <taxon>Hyphomicrobiales</taxon>
        <taxon>Rhizobiaceae</taxon>
        <taxon>Rhizobium/Agrobacterium group</taxon>
        <taxon>Rhizobium</taxon>
    </lineage>
</organism>